<dbReference type="InterPro" id="IPR058240">
    <property type="entry name" value="rSAM_sf"/>
</dbReference>
<dbReference type="RefSeq" id="WP_114546175.1">
    <property type="nucleotide sequence ID" value="NZ_PPTT01000011.1"/>
</dbReference>
<name>A0ABX9HJL4_9ACTN</name>
<keyword evidence="4" id="KW-0411">Iron-sulfur</keyword>
<keyword evidence="3" id="KW-0408">Iron</keyword>
<dbReference type="Proteomes" id="UP000253817">
    <property type="component" value="Unassembled WGS sequence"/>
</dbReference>
<evidence type="ECO:0000259" key="5">
    <source>
        <dbReference type="Pfam" id="PF04055"/>
    </source>
</evidence>
<evidence type="ECO:0000313" key="6">
    <source>
        <dbReference type="EMBL" id="RDB69150.1"/>
    </source>
</evidence>
<dbReference type="EMBL" id="PPTT01000011">
    <property type="protein sequence ID" value="RDB69150.1"/>
    <property type="molecule type" value="Genomic_DNA"/>
</dbReference>
<evidence type="ECO:0000256" key="1">
    <source>
        <dbReference type="ARBA" id="ARBA00022691"/>
    </source>
</evidence>
<evidence type="ECO:0000256" key="4">
    <source>
        <dbReference type="ARBA" id="ARBA00023014"/>
    </source>
</evidence>
<dbReference type="Pfam" id="PF04055">
    <property type="entry name" value="Radical_SAM"/>
    <property type="match status" value="1"/>
</dbReference>
<dbReference type="SUPFAM" id="SSF102114">
    <property type="entry name" value="Radical SAM enzymes"/>
    <property type="match status" value="1"/>
</dbReference>
<gene>
    <name evidence="6" type="ORF">C1876_07905</name>
</gene>
<evidence type="ECO:0000256" key="2">
    <source>
        <dbReference type="ARBA" id="ARBA00022723"/>
    </source>
</evidence>
<dbReference type="InterPro" id="IPR013785">
    <property type="entry name" value="Aldolase_TIM"/>
</dbReference>
<evidence type="ECO:0000313" key="7">
    <source>
        <dbReference type="Proteomes" id="UP000253817"/>
    </source>
</evidence>
<sequence>MWARIPRDGTFYRGLGKLSVGYWGKPCECACMHCKGRGGGGAGEKRPPDNPRKLVSYDDAVRVARRFDEWRRAKGYDMVMSFAGGDTPDYPGVFDEMRFAYQLYGRNGFACNGMRMRTEDELDEFFREAKDAGTRIVFTTFYGTRAFHDEFARRRGDFDLMVNTAKAVARHGMRNYHTTFLSKSTTPYLEELIAFLEELPGERRIECRPILNKTEVLTDECERYTRAEYEALPEHLRKRNHYRMDTRAAWRDYVAAGRFEENTFDFDHLDTMIDVGDMDLDEFYAHSVEEYLDGVIEAEVEKRRSTPSMMALAEEYAAYRTDSELLFTLFDMQMEWKYLWRQTHPGIIPHYAMVN</sequence>
<keyword evidence="2" id="KW-0479">Metal-binding</keyword>
<proteinExistence type="predicted"/>
<keyword evidence="7" id="KW-1185">Reference proteome</keyword>
<dbReference type="InterPro" id="IPR007197">
    <property type="entry name" value="rSAM"/>
</dbReference>
<dbReference type="Gene3D" id="3.20.20.70">
    <property type="entry name" value="Aldolase class I"/>
    <property type="match status" value="1"/>
</dbReference>
<protein>
    <recommendedName>
        <fullName evidence="5">Radical SAM core domain-containing protein</fullName>
    </recommendedName>
</protein>
<feature type="domain" description="Radical SAM core" evidence="5">
    <location>
        <begin position="27"/>
        <end position="180"/>
    </location>
</feature>
<keyword evidence="1" id="KW-0949">S-adenosyl-L-methionine</keyword>
<comment type="caution">
    <text evidence="6">The sequence shown here is derived from an EMBL/GenBank/DDBJ whole genome shotgun (WGS) entry which is preliminary data.</text>
</comment>
<evidence type="ECO:0000256" key="3">
    <source>
        <dbReference type="ARBA" id="ARBA00023004"/>
    </source>
</evidence>
<dbReference type="SFLD" id="SFLDS00029">
    <property type="entry name" value="Radical_SAM"/>
    <property type="match status" value="1"/>
</dbReference>
<accession>A0ABX9HJL4</accession>
<organism evidence="6 7">
    <name type="scientific">Eggerthella sinensis</name>
    <dbReference type="NCBI Taxonomy" id="242230"/>
    <lineage>
        <taxon>Bacteria</taxon>
        <taxon>Bacillati</taxon>
        <taxon>Actinomycetota</taxon>
        <taxon>Coriobacteriia</taxon>
        <taxon>Eggerthellales</taxon>
        <taxon>Eggerthellaceae</taxon>
        <taxon>Eggerthella</taxon>
    </lineage>
</organism>
<reference evidence="6 7" key="1">
    <citation type="journal article" date="2018" name="Elife">
        <title>Discovery and characterization of a prevalent human gut bacterial enzyme sufficient for the inactivation of a family of plant toxins.</title>
        <authorList>
            <person name="Koppel N."/>
            <person name="Bisanz J.E."/>
            <person name="Pandelia M.E."/>
            <person name="Turnbaugh P.J."/>
            <person name="Balskus E.P."/>
        </authorList>
    </citation>
    <scope>NUCLEOTIDE SEQUENCE [LARGE SCALE GENOMIC DNA]</scope>
    <source>
        <strain evidence="6 7">DSM 16107</strain>
    </source>
</reference>